<dbReference type="PROSITE" id="PS51257">
    <property type="entry name" value="PROKAR_LIPOPROTEIN"/>
    <property type="match status" value="1"/>
</dbReference>
<evidence type="ECO:0000313" key="1">
    <source>
        <dbReference type="EMBL" id="GAG54631.1"/>
    </source>
</evidence>
<gene>
    <name evidence="1" type="ORF">S01H4_16371</name>
</gene>
<proteinExistence type="predicted"/>
<evidence type="ECO:0008006" key="2">
    <source>
        <dbReference type="Google" id="ProtNLM"/>
    </source>
</evidence>
<protein>
    <recommendedName>
        <fullName evidence="2">Fibronectin type-III domain-containing protein</fullName>
    </recommendedName>
</protein>
<reference evidence="1" key="1">
    <citation type="journal article" date="2014" name="Front. Microbiol.">
        <title>High frequency of phylogenetically diverse reductive dehalogenase-homologous genes in deep subseafloor sedimentary metagenomes.</title>
        <authorList>
            <person name="Kawai M."/>
            <person name="Futagami T."/>
            <person name="Toyoda A."/>
            <person name="Takaki Y."/>
            <person name="Nishi S."/>
            <person name="Hori S."/>
            <person name="Arai W."/>
            <person name="Tsubouchi T."/>
            <person name="Morono Y."/>
            <person name="Uchiyama I."/>
            <person name="Ito T."/>
            <person name="Fujiyama A."/>
            <person name="Inagaki F."/>
            <person name="Takami H."/>
        </authorList>
    </citation>
    <scope>NUCLEOTIDE SEQUENCE</scope>
    <source>
        <strain evidence="1">Expedition CK06-06</strain>
    </source>
</reference>
<comment type="caution">
    <text evidence="1">The sequence shown here is derived from an EMBL/GenBank/DDBJ whole genome shotgun (WGS) entry which is preliminary data.</text>
</comment>
<sequence>MNKGFNKILFLQFLVLIGFAFIISGCGKKGPPIPPRHVVPPAVNDLIKSVDGNILRLTWTIPGEKEMFTSGGAGFIVYSSKTLLSEPYCKDCPVLFTRVADIPIETKDLEKKDKGIIKYSETLKKGYRYIFKVNTYLKGATSSDSNRVDFVFK</sequence>
<organism evidence="1">
    <name type="scientific">marine sediment metagenome</name>
    <dbReference type="NCBI Taxonomy" id="412755"/>
    <lineage>
        <taxon>unclassified sequences</taxon>
        <taxon>metagenomes</taxon>
        <taxon>ecological metagenomes</taxon>
    </lineage>
</organism>
<dbReference type="EMBL" id="BART01007179">
    <property type="protein sequence ID" value="GAG54631.1"/>
    <property type="molecule type" value="Genomic_DNA"/>
</dbReference>
<accession>X1A2Z0</accession>
<dbReference type="AlphaFoldDB" id="X1A2Z0"/>
<name>X1A2Z0_9ZZZZ</name>